<keyword evidence="3" id="KW-0238">DNA-binding</keyword>
<dbReference type="GO" id="GO:0043565">
    <property type="term" value="F:sequence-specific DNA binding"/>
    <property type="evidence" value="ECO:0007669"/>
    <property type="project" value="InterPro"/>
</dbReference>
<gene>
    <name evidence="9" type="ORF">C7383_104219</name>
</gene>
<protein>
    <recommendedName>
        <fullName evidence="1">Stage 0 sporulation protein A homolog</fullName>
    </recommendedName>
</protein>
<evidence type="ECO:0000256" key="4">
    <source>
        <dbReference type="ARBA" id="ARBA00023163"/>
    </source>
</evidence>
<dbReference type="GO" id="GO:0000160">
    <property type="term" value="P:phosphorelay signal transduction system"/>
    <property type="evidence" value="ECO:0007669"/>
    <property type="project" value="InterPro"/>
</dbReference>
<feature type="domain" description="HTH araC/xylS-type" evidence="7">
    <location>
        <begin position="432"/>
        <end position="530"/>
    </location>
</feature>
<keyword evidence="2" id="KW-0805">Transcription regulation</keyword>
<proteinExistence type="predicted"/>
<evidence type="ECO:0000256" key="2">
    <source>
        <dbReference type="ARBA" id="ARBA00023015"/>
    </source>
</evidence>
<dbReference type="SUPFAM" id="SSF46689">
    <property type="entry name" value="Homeodomain-like"/>
    <property type="match status" value="2"/>
</dbReference>
<dbReference type="PROSITE" id="PS01124">
    <property type="entry name" value="HTH_ARAC_FAMILY_2"/>
    <property type="match status" value="1"/>
</dbReference>
<accession>A0AB73T634</accession>
<dbReference type="PANTHER" id="PTHR43280:SF2">
    <property type="entry name" value="HTH-TYPE TRANSCRIPTIONAL REGULATOR EXSA"/>
    <property type="match status" value="1"/>
</dbReference>
<evidence type="ECO:0000259" key="8">
    <source>
        <dbReference type="PROSITE" id="PS50110"/>
    </source>
</evidence>
<comment type="caution">
    <text evidence="9">The sequence shown here is derived from an EMBL/GenBank/DDBJ whole genome shotgun (WGS) entry which is preliminary data.</text>
</comment>
<keyword evidence="10" id="KW-1185">Reference proteome</keyword>
<dbReference type="InterPro" id="IPR018060">
    <property type="entry name" value="HTH_AraC"/>
</dbReference>
<keyword evidence="6" id="KW-0597">Phosphoprotein</keyword>
<dbReference type="AlphaFoldDB" id="A0AB73T634"/>
<dbReference type="InterPro" id="IPR001789">
    <property type="entry name" value="Sig_transdc_resp-reg_receiver"/>
</dbReference>
<dbReference type="Pfam" id="PF12833">
    <property type="entry name" value="HTH_18"/>
    <property type="match status" value="1"/>
</dbReference>
<dbReference type="RefSeq" id="WP_109625914.1">
    <property type="nucleotide sequence ID" value="NZ_CABJAT010000009.1"/>
</dbReference>
<name>A0AB73T634_9FIRM</name>
<keyword evidence="4" id="KW-0804">Transcription</keyword>
<dbReference type="GO" id="GO:0003700">
    <property type="term" value="F:DNA-binding transcription factor activity"/>
    <property type="evidence" value="ECO:0007669"/>
    <property type="project" value="InterPro"/>
</dbReference>
<organism evidence="9 10">
    <name type="scientific">Murimonas intestini</name>
    <dbReference type="NCBI Taxonomy" id="1337051"/>
    <lineage>
        <taxon>Bacteria</taxon>
        <taxon>Bacillati</taxon>
        <taxon>Bacillota</taxon>
        <taxon>Clostridia</taxon>
        <taxon>Lachnospirales</taxon>
        <taxon>Lachnospiraceae</taxon>
        <taxon>Murimonas</taxon>
    </lineage>
</organism>
<evidence type="ECO:0000256" key="1">
    <source>
        <dbReference type="ARBA" id="ARBA00018672"/>
    </source>
</evidence>
<evidence type="ECO:0000256" key="3">
    <source>
        <dbReference type="ARBA" id="ARBA00023125"/>
    </source>
</evidence>
<feature type="modified residue" description="4-aspartylphosphate" evidence="6">
    <location>
        <position position="55"/>
    </location>
</feature>
<dbReference type="EMBL" id="QGGY01000004">
    <property type="protein sequence ID" value="PWJ76773.1"/>
    <property type="molecule type" value="Genomic_DNA"/>
</dbReference>
<evidence type="ECO:0000256" key="5">
    <source>
        <dbReference type="ARBA" id="ARBA00024867"/>
    </source>
</evidence>
<dbReference type="InterPro" id="IPR009057">
    <property type="entry name" value="Homeodomain-like_sf"/>
</dbReference>
<feature type="domain" description="Response regulatory" evidence="8">
    <location>
        <begin position="3"/>
        <end position="120"/>
    </location>
</feature>
<dbReference type="Pfam" id="PF00072">
    <property type="entry name" value="Response_reg"/>
    <property type="match status" value="1"/>
</dbReference>
<dbReference type="InterPro" id="IPR011006">
    <property type="entry name" value="CheY-like_superfamily"/>
</dbReference>
<dbReference type="Gene3D" id="1.10.10.60">
    <property type="entry name" value="Homeodomain-like"/>
    <property type="match status" value="2"/>
</dbReference>
<dbReference type="PANTHER" id="PTHR43280">
    <property type="entry name" value="ARAC-FAMILY TRANSCRIPTIONAL REGULATOR"/>
    <property type="match status" value="1"/>
</dbReference>
<evidence type="ECO:0000259" key="7">
    <source>
        <dbReference type="PROSITE" id="PS01124"/>
    </source>
</evidence>
<dbReference type="SUPFAM" id="SSF52172">
    <property type="entry name" value="CheY-like"/>
    <property type="match status" value="1"/>
</dbReference>
<evidence type="ECO:0000313" key="9">
    <source>
        <dbReference type="EMBL" id="PWJ76773.1"/>
    </source>
</evidence>
<dbReference type="CDD" id="cd17536">
    <property type="entry name" value="REC_YesN-like"/>
    <property type="match status" value="1"/>
</dbReference>
<evidence type="ECO:0000256" key="6">
    <source>
        <dbReference type="PROSITE-ProRule" id="PRU00169"/>
    </source>
</evidence>
<dbReference type="Proteomes" id="UP000245412">
    <property type="component" value="Unassembled WGS sequence"/>
</dbReference>
<reference evidence="9 10" key="1">
    <citation type="submission" date="2018-05" db="EMBL/GenBank/DDBJ databases">
        <authorList>
            <person name="Goeker M."/>
            <person name="Huntemann M."/>
            <person name="Clum A."/>
            <person name="Pillay M."/>
            <person name="Palaniappan K."/>
            <person name="Varghese N."/>
            <person name="Mikhailova N."/>
            <person name="Stamatis D."/>
            <person name="Reddy T."/>
            <person name="Daum C."/>
            <person name="Shapiro N."/>
            <person name="Ivanova N."/>
            <person name="Kyrpides N."/>
            <person name="Woyke T."/>
        </authorList>
    </citation>
    <scope>NUCLEOTIDE SEQUENCE [LARGE SCALE GENOMIC DNA]</scope>
    <source>
        <strain evidence="9 10">DSM 26524</strain>
    </source>
</reference>
<dbReference type="SMART" id="SM00342">
    <property type="entry name" value="HTH_ARAC"/>
    <property type="match status" value="1"/>
</dbReference>
<dbReference type="PROSITE" id="PS50110">
    <property type="entry name" value="RESPONSE_REGULATORY"/>
    <property type="match status" value="1"/>
</dbReference>
<sequence>MMTVLIVDDQTSVVNGIHAGIRWKEAGVDRVLEAYHAAGAKKIFQNYRVDILLCDIEMPAEDGISLLRWVRKMGYQTECIFLTAHAEFAYARQALQLGSVDYIIQPARYEDIEKTIYRTVNRIQENMRAAEYYDYGKLLSHKKMKVLDGLFSRILSGGVKDTSGLLEDCRRLNIPLYEKSSIYLVRIVLVAGTGGLEDEELRQYSLLNILAELFSDYGQEVMLTSADDNSYMLLVFQAENMLIDRMGTERLLLEFIEQCRLFADMHIACYSSEQINPADISVCAVQMAGMARDNVTGQTGVFWIEDNRKQKEYGDKREIPFFQKQKYIDYIANGYISSAGREIIKYLEKLKSAGVMDAAMLMKCYQDFQEILYASGEKNGIWVNNILRQPQMAAYGDKSKSSLENLEDYIGTVLEIYESSMRKKEEDKTQIEKVIEYIQCNIEKELKRQEIADALHLNPDYLSRIFTKAVGKPLKTYIIEEKMQLAKILLTTTPLPVGDIAARIGYTNFSHFSQSYKKVMGKQPFEERKKENCQESDKDC</sequence>
<comment type="function">
    <text evidence="5">May play the central regulatory role in sporulation. It may be an element of the effector pathway responsible for the activation of sporulation genes in response to nutritional stress. Spo0A may act in concert with spo0H (a sigma factor) to control the expression of some genes that are critical to the sporulation process.</text>
</comment>
<evidence type="ECO:0000313" key="10">
    <source>
        <dbReference type="Proteomes" id="UP000245412"/>
    </source>
</evidence>
<dbReference type="SMART" id="SM00448">
    <property type="entry name" value="REC"/>
    <property type="match status" value="1"/>
</dbReference>
<dbReference type="Gene3D" id="3.40.50.2300">
    <property type="match status" value="1"/>
</dbReference>